<reference evidence="2 3" key="1">
    <citation type="submission" date="2024-04" db="EMBL/GenBank/DDBJ databases">
        <authorList>
            <consortium name="Genoscope - CEA"/>
            <person name="William W."/>
        </authorList>
    </citation>
    <scope>NUCLEOTIDE SEQUENCE [LARGE SCALE GENOMIC DNA]</scope>
</reference>
<dbReference type="AlphaFoldDB" id="A0AAV2HUN5"/>
<accession>A0AAV2HUN5</accession>
<feature type="region of interest" description="Disordered" evidence="1">
    <location>
        <begin position="98"/>
        <end position="128"/>
    </location>
</feature>
<comment type="caution">
    <text evidence="2">The sequence shown here is derived from an EMBL/GenBank/DDBJ whole genome shotgun (WGS) entry which is preliminary data.</text>
</comment>
<dbReference type="EMBL" id="CAXITT010000272">
    <property type="protein sequence ID" value="CAL1537710.1"/>
    <property type="molecule type" value="Genomic_DNA"/>
</dbReference>
<keyword evidence="3" id="KW-1185">Reference proteome</keyword>
<protein>
    <submittedName>
        <fullName evidence="2">Uncharacterized protein</fullName>
    </submittedName>
</protein>
<evidence type="ECO:0000313" key="2">
    <source>
        <dbReference type="EMBL" id="CAL1537710.1"/>
    </source>
</evidence>
<feature type="non-terminal residue" evidence="2">
    <location>
        <position position="1"/>
    </location>
</feature>
<gene>
    <name evidence="2" type="ORF">GSLYS_00011612001</name>
</gene>
<evidence type="ECO:0000256" key="1">
    <source>
        <dbReference type="SAM" id="MobiDB-lite"/>
    </source>
</evidence>
<name>A0AAV2HUN5_LYMST</name>
<dbReference type="Proteomes" id="UP001497497">
    <property type="component" value="Unassembled WGS sequence"/>
</dbReference>
<evidence type="ECO:0000313" key="3">
    <source>
        <dbReference type="Proteomes" id="UP001497497"/>
    </source>
</evidence>
<feature type="non-terminal residue" evidence="2">
    <location>
        <position position="229"/>
    </location>
</feature>
<sequence length="229" mass="26185">ELFKVFTSSRPSHVTVHSVLWRFHDTLPLDMADDSYLRNTIVSASIEDTFLAHQDDTFQARQDDTLQAHQDDTLQAHQDDTIQVHQDDTLQARQDDTFGARQDDTLSPRQDDTLSARQDDTLSAHQDDTLLSRREDTLHARQLDTLHTCHAHVDYNGRRDHNIDRTLSDECSRGHSDTETRENPRELTPFALQDYINSITCPDDSLTNTNHVLEDFTSSGHPHGNLDDT</sequence>
<organism evidence="2 3">
    <name type="scientific">Lymnaea stagnalis</name>
    <name type="common">Great pond snail</name>
    <name type="synonym">Helix stagnalis</name>
    <dbReference type="NCBI Taxonomy" id="6523"/>
    <lineage>
        <taxon>Eukaryota</taxon>
        <taxon>Metazoa</taxon>
        <taxon>Spiralia</taxon>
        <taxon>Lophotrochozoa</taxon>
        <taxon>Mollusca</taxon>
        <taxon>Gastropoda</taxon>
        <taxon>Heterobranchia</taxon>
        <taxon>Euthyneura</taxon>
        <taxon>Panpulmonata</taxon>
        <taxon>Hygrophila</taxon>
        <taxon>Lymnaeoidea</taxon>
        <taxon>Lymnaeidae</taxon>
        <taxon>Lymnaea</taxon>
    </lineage>
</organism>
<proteinExistence type="predicted"/>